<dbReference type="STRING" id="1117647.M5M_10690"/>
<keyword evidence="7 8" id="KW-0998">Cell outer membrane</keyword>
<feature type="domain" description="TonB-dependent receptor plug" evidence="11">
    <location>
        <begin position="89"/>
        <end position="206"/>
    </location>
</feature>
<dbReference type="AlphaFoldDB" id="K4KZH0"/>
<keyword evidence="3 8" id="KW-1134">Transmembrane beta strand</keyword>
<keyword evidence="2 8" id="KW-0813">Transport</keyword>
<dbReference type="eggNOG" id="COG1629">
    <property type="taxonomic scope" value="Bacteria"/>
</dbReference>
<sequence>MNAEIVMANSLLTRLRAGFFAGENDKNPRETRTMNTPQKRRLSTAIQLALGLTCAMPALAQDQLLEKPVEEVLVTGTNIKGLDLEGAVQAVQINRDDIVASGANTLSELFEEVSLTGGGTGTFTTEGAGPLSSQTPVGSAGISLRGLGTSSTLTLINGRRVSVSSFAKGSESFVDVNSIPMAAVERIEILPSGSSALYGADAVAGVVNFILRDDFDGFELDLNYGDSWADTDDARLNMNAVFGHTTDDTNTLVVVDYFKRNATFERDREETAVSKRPSIDGIFPSFNDLYWMDTNYGSTGDVIESGCATPGVGDYGQYCALNANDYYSAEGEMEALGVTAQFSMDVSDSVEWFNELMLQDNHSRGVSSPKSFNLPVSAFHPGWDQNPELAADILASADAGGFGSFPTDTVADVILSAGDDFMTVFGSFPDPRSVEVDTQSARFVTGLRGDLANDWSWEVAASHGRSESEQNATDGYYVRELVTHALLGNLCADGSLADQYSVDIANRDYRYNGNSSCEDLGSSTLWYNPFGGQVDQAVDAGFFRTQATRQGKSELTTLDAKMSGELFSLPAGSVGAAFGVEYREESATDTPSPIALATNENDEPVLGFSATDVSYSRELFAAYGEVYVPVLDNMEIQLAARYDDYSDFGSSVNPKVGLRYQPLDELILRANWSTSFRAPSLAQAGQGTTLNIYTAYCDENIDFVSTEYGDLCQGESKTPTLFTEVVANPMLEPETAETWSAGVLLRPTDNIEINLDYWAIDYEDLVKLDQDDYVRQTLAGNTEGVVVTTGNYADLPTGTPGLLLAPVGDPADNQFELIDAHFQLLNAGFQKTDGVDLAYTQYIDLDGSSLKLTADASYLANFEEQLSPSSGTEQWAGEFRYPRLRANVALSWQADGWRARIAANYTHSYNDDLRNVRAEILDAYGLNKDDTVEIPAVTLLNASLGYVFDDDSFLQLSVRNLLDKNAPDVFGSASNVDYSNHSTMGRYMSLRYNYVF</sequence>
<evidence type="ECO:0000256" key="3">
    <source>
        <dbReference type="ARBA" id="ARBA00022452"/>
    </source>
</evidence>
<dbReference type="HOGENOM" id="CLU_010745_0_1_6"/>
<dbReference type="InterPro" id="IPR037066">
    <property type="entry name" value="Plug_dom_sf"/>
</dbReference>
<evidence type="ECO:0000313" key="13">
    <source>
        <dbReference type="Proteomes" id="UP000000466"/>
    </source>
</evidence>
<dbReference type="InterPro" id="IPR036942">
    <property type="entry name" value="Beta-barrel_TonB_sf"/>
</dbReference>
<evidence type="ECO:0000256" key="2">
    <source>
        <dbReference type="ARBA" id="ARBA00022448"/>
    </source>
</evidence>
<dbReference type="Gene3D" id="2.40.170.20">
    <property type="entry name" value="TonB-dependent receptor, beta-barrel domain"/>
    <property type="match status" value="1"/>
</dbReference>
<evidence type="ECO:0000259" key="10">
    <source>
        <dbReference type="Pfam" id="PF00593"/>
    </source>
</evidence>
<reference evidence="12 13" key="1">
    <citation type="journal article" date="2013" name="Genome Announc.">
        <title>Complete genome sequence of Simiduia agarivorans SA1(T), a marine bacterium able to degrade a variety of polysaccharides.</title>
        <authorList>
            <person name="Lin S.Y."/>
            <person name="Shieh W.Y."/>
            <person name="Chen J.S."/>
            <person name="Tang S.L."/>
        </authorList>
    </citation>
    <scope>NUCLEOTIDE SEQUENCE [LARGE SCALE GENOMIC DNA]</scope>
    <source>
        <strain evidence="13">DSM 21679 / JCM 13881 / BCRC 17597 / SA1</strain>
    </source>
</reference>
<dbReference type="Gene3D" id="2.170.130.10">
    <property type="entry name" value="TonB-dependent receptor, plug domain"/>
    <property type="match status" value="1"/>
</dbReference>
<evidence type="ECO:0000256" key="4">
    <source>
        <dbReference type="ARBA" id="ARBA00022692"/>
    </source>
</evidence>
<comment type="subcellular location">
    <subcellularLocation>
        <location evidence="1 8">Cell outer membrane</location>
        <topology evidence="1 8">Multi-pass membrane protein</topology>
    </subcellularLocation>
</comment>
<evidence type="ECO:0000259" key="11">
    <source>
        <dbReference type="Pfam" id="PF07715"/>
    </source>
</evidence>
<dbReference type="Pfam" id="PF07715">
    <property type="entry name" value="Plug"/>
    <property type="match status" value="1"/>
</dbReference>
<dbReference type="PANTHER" id="PTHR47234:SF2">
    <property type="entry name" value="TONB-DEPENDENT RECEPTOR"/>
    <property type="match status" value="1"/>
</dbReference>
<keyword evidence="6 8" id="KW-0472">Membrane</keyword>
<dbReference type="EMBL" id="CP003746">
    <property type="protein sequence ID" value="AFU99317.1"/>
    <property type="molecule type" value="Genomic_DNA"/>
</dbReference>
<evidence type="ECO:0000256" key="9">
    <source>
        <dbReference type="RuleBase" id="RU003357"/>
    </source>
</evidence>
<dbReference type="InterPro" id="IPR012910">
    <property type="entry name" value="Plug_dom"/>
</dbReference>
<dbReference type="InterPro" id="IPR039426">
    <property type="entry name" value="TonB-dep_rcpt-like"/>
</dbReference>
<keyword evidence="13" id="KW-1185">Reference proteome</keyword>
<evidence type="ECO:0000256" key="1">
    <source>
        <dbReference type="ARBA" id="ARBA00004571"/>
    </source>
</evidence>
<dbReference type="InterPro" id="IPR000531">
    <property type="entry name" value="Beta-barrel_TonB"/>
</dbReference>
<keyword evidence="4 8" id="KW-0812">Transmembrane</keyword>
<protein>
    <submittedName>
        <fullName evidence="12">TonB-dependent receptor</fullName>
    </submittedName>
</protein>
<dbReference type="Proteomes" id="UP000000466">
    <property type="component" value="Chromosome"/>
</dbReference>
<evidence type="ECO:0000256" key="5">
    <source>
        <dbReference type="ARBA" id="ARBA00023077"/>
    </source>
</evidence>
<accession>K4KZH0</accession>
<evidence type="ECO:0000256" key="7">
    <source>
        <dbReference type="ARBA" id="ARBA00023237"/>
    </source>
</evidence>
<name>K4KZH0_SIMAS</name>
<dbReference type="eggNOG" id="COG4771">
    <property type="taxonomic scope" value="Bacteria"/>
</dbReference>
<dbReference type="GO" id="GO:0009279">
    <property type="term" value="C:cell outer membrane"/>
    <property type="evidence" value="ECO:0007669"/>
    <property type="project" value="UniProtKB-SubCell"/>
</dbReference>
<dbReference type="Pfam" id="PF00593">
    <property type="entry name" value="TonB_dep_Rec_b-barrel"/>
    <property type="match status" value="1"/>
</dbReference>
<evidence type="ECO:0000313" key="12">
    <source>
        <dbReference type="EMBL" id="AFU99317.1"/>
    </source>
</evidence>
<proteinExistence type="inferred from homology"/>
<comment type="similarity">
    <text evidence="8 9">Belongs to the TonB-dependent receptor family.</text>
</comment>
<dbReference type="KEGG" id="saga:M5M_10690"/>
<evidence type="ECO:0000256" key="8">
    <source>
        <dbReference type="PROSITE-ProRule" id="PRU01360"/>
    </source>
</evidence>
<keyword evidence="5 9" id="KW-0798">TonB box</keyword>
<dbReference type="PROSITE" id="PS52016">
    <property type="entry name" value="TONB_DEPENDENT_REC_3"/>
    <property type="match status" value="1"/>
</dbReference>
<dbReference type="PANTHER" id="PTHR47234">
    <property type="match status" value="1"/>
</dbReference>
<keyword evidence="12" id="KW-0675">Receptor</keyword>
<feature type="domain" description="TonB-dependent receptor-like beta-barrel" evidence="10">
    <location>
        <begin position="399"/>
        <end position="961"/>
    </location>
</feature>
<evidence type="ECO:0000256" key="6">
    <source>
        <dbReference type="ARBA" id="ARBA00023136"/>
    </source>
</evidence>
<organism evidence="12 13">
    <name type="scientific">Simiduia agarivorans (strain DSM 21679 / JCM 13881 / BCRC 17597 / SA1)</name>
    <dbReference type="NCBI Taxonomy" id="1117647"/>
    <lineage>
        <taxon>Bacteria</taxon>
        <taxon>Pseudomonadati</taxon>
        <taxon>Pseudomonadota</taxon>
        <taxon>Gammaproteobacteria</taxon>
        <taxon>Cellvibrionales</taxon>
        <taxon>Cellvibrionaceae</taxon>
        <taxon>Simiduia</taxon>
    </lineage>
</organism>
<dbReference type="SUPFAM" id="SSF56935">
    <property type="entry name" value="Porins"/>
    <property type="match status" value="1"/>
</dbReference>
<gene>
    <name evidence="12" type="ordered locus">M5M_10690</name>
</gene>